<evidence type="ECO:0000256" key="4">
    <source>
        <dbReference type="SAM" id="MobiDB-lite"/>
    </source>
</evidence>
<dbReference type="InterPro" id="IPR023187">
    <property type="entry name" value="Tscrpt_reg_MarR-type_CS"/>
</dbReference>
<dbReference type="GO" id="GO:0006950">
    <property type="term" value="P:response to stress"/>
    <property type="evidence" value="ECO:0007669"/>
    <property type="project" value="TreeGrafter"/>
</dbReference>
<keyword evidence="7" id="KW-1185">Reference proteome</keyword>
<keyword evidence="2" id="KW-0238">DNA-binding</keyword>
<dbReference type="Gene3D" id="1.10.10.10">
    <property type="entry name" value="Winged helix-like DNA-binding domain superfamily/Winged helix DNA-binding domain"/>
    <property type="match status" value="1"/>
</dbReference>
<dbReference type="Proteomes" id="UP000671914">
    <property type="component" value="Chromosome"/>
</dbReference>
<keyword evidence="1" id="KW-0805">Transcription regulation</keyword>
<evidence type="ECO:0000256" key="1">
    <source>
        <dbReference type="ARBA" id="ARBA00023015"/>
    </source>
</evidence>
<keyword evidence="3" id="KW-0804">Transcription</keyword>
<dbReference type="PANTHER" id="PTHR33164">
    <property type="entry name" value="TRANSCRIPTIONAL REGULATOR, MARR FAMILY"/>
    <property type="match status" value="1"/>
</dbReference>
<dbReference type="GO" id="GO:0003700">
    <property type="term" value="F:DNA-binding transcription factor activity"/>
    <property type="evidence" value="ECO:0007669"/>
    <property type="project" value="InterPro"/>
</dbReference>
<feature type="region of interest" description="Disordered" evidence="4">
    <location>
        <begin position="1"/>
        <end position="30"/>
    </location>
</feature>
<evidence type="ECO:0000313" key="7">
    <source>
        <dbReference type="Proteomes" id="UP000671914"/>
    </source>
</evidence>
<dbReference type="InterPro" id="IPR036388">
    <property type="entry name" value="WH-like_DNA-bd_sf"/>
</dbReference>
<dbReference type="CDD" id="cd00090">
    <property type="entry name" value="HTH_ARSR"/>
    <property type="match status" value="1"/>
</dbReference>
<sequence length="170" mass="18750">MTVDAAPGEPPADAQRPAETAGPLAGDTPDDLETAVRRVEQELGALFARIRSGWREASSTVHPELQPFGYQVLTSIESGRATTAGAIMERLQTDKSTVSRQVRRLEELGLVESVPDPADRRARILAATPLARERITRARAKYQSNMGDRLRDWSEEDLARFSELLGRLGR</sequence>
<evidence type="ECO:0000256" key="2">
    <source>
        <dbReference type="ARBA" id="ARBA00023125"/>
    </source>
</evidence>
<feature type="domain" description="HTH marR-type" evidence="5">
    <location>
        <begin position="29"/>
        <end position="170"/>
    </location>
</feature>
<dbReference type="InterPro" id="IPR036390">
    <property type="entry name" value="WH_DNA-bd_sf"/>
</dbReference>
<name>A0A975FKG1_9MICO</name>
<dbReference type="InterPro" id="IPR011991">
    <property type="entry name" value="ArsR-like_HTH"/>
</dbReference>
<dbReference type="PROSITE" id="PS50995">
    <property type="entry name" value="HTH_MARR_2"/>
    <property type="match status" value="1"/>
</dbReference>
<dbReference type="InterPro" id="IPR000835">
    <property type="entry name" value="HTH_MarR-typ"/>
</dbReference>
<organism evidence="6 7">
    <name type="scientific">Agromyces archimandritae</name>
    <dbReference type="NCBI Taxonomy" id="2781962"/>
    <lineage>
        <taxon>Bacteria</taxon>
        <taxon>Bacillati</taxon>
        <taxon>Actinomycetota</taxon>
        <taxon>Actinomycetes</taxon>
        <taxon>Micrococcales</taxon>
        <taxon>Microbacteriaceae</taxon>
        <taxon>Agromyces</taxon>
    </lineage>
</organism>
<evidence type="ECO:0000256" key="3">
    <source>
        <dbReference type="ARBA" id="ARBA00023163"/>
    </source>
</evidence>
<dbReference type="GO" id="GO:0003677">
    <property type="term" value="F:DNA binding"/>
    <property type="evidence" value="ECO:0007669"/>
    <property type="project" value="UniProtKB-KW"/>
</dbReference>
<dbReference type="Pfam" id="PF12802">
    <property type="entry name" value="MarR_2"/>
    <property type="match status" value="1"/>
</dbReference>
<reference evidence="6" key="1">
    <citation type="submission" date="2021-03" db="EMBL/GenBank/DDBJ databases">
        <title>Agromyces archimandritus sp. nov., isolated from the cockroach Archimandrita tessellata.</title>
        <authorList>
            <person name="Guzman J."/>
            <person name="Ortuzar M."/>
            <person name="Poehlein A."/>
            <person name="Daniel R."/>
            <person name="Trujillo M."/>
            <person name="Vilcinskas A."/>
        </authorList>
    </citation>
    <scope>NUCLEOTIDE SEQUENCE</scope>
    <source>
        <strain evidence="6">G127AT</strain>
    </source>
</reference>
<dbReference type="AlphaFoldDB" id="A0A975FKG1"/>
<protein>
    <submittedName>
        <fullName evidence="6">MarR family transcriptional regulator</fullName>
    </submittedName>
</protein>
<dbReference type="KEGG" id="aarc:G127AT_10335"/>
<proteinExistence type="predicted"/>
<dbReference type="RefSeq" id="WP_210896612.1">
    <property type="nucleotide sequence ID" value="NZ_CP071696.1"/>
</dbReference>
<accession>A0A975FKG1</accession>
<dbReference type="PANTHER" id="PTHR33164:SF57">
    <property type="entry name" value="MARR-FAMILY TRANSCRIPTIONAL REGULATOR"/>
    <property type="match status" value="1"/>
</dbReference>
<evidence type="ECO:0000313" key="6">
    <source>
        <dbReference type="EMBL" id="QTX03729.1"/>
    </source>
</evidence>
<dbReference type="EMBL" id="CP071696">
    <property type="protein sequence ID" value="QTX03729.1"/>
    <property type="molecule type" value="Genomic_DNA"/>
</dbReference>
<gene>
    <name evidence="6" type="ORF">G127AT_10335</name>
</gene>
<evidence type="ECO:0000259" key="5">
    <source>
        <dbReference type="PROSITE" id="PS50995"/>
    </source>
</evidence>
<dbReference type="PROSITE" id="PS01117">
    <property type="entry name" value="HTH_MARR_1"/>
    <property type="match status" value="1"/>
</dbReference>
<dbReference type="InterPro" id="IPR039422">
    <property type="entry name" value="MarR/SlyA-like"/>
</dbReference>
<dbReference type="SUPFAM" id="SSF46785">
    <property type="entry name" value="Winged helix' DNA-binding domain"/>
    <property type="match status" value="1"/>
</dbReference>
<dbReference type="SMART" id="SM00347">
    <property type="entry name" value="HTH_MARR"/>
    <property type="match status" value="1"/>
</dbReference>